<dbReference type="RefSeq" id="WP_123214006.1">
    <property type="nucleotide sequence ID" value="NZ_RJTM01000002.1"/>
</dbReference>
<accession>A0A3N0F4P2</accession>
<evidence type="ECO:0008006" key="3">
    <source>
        <dbReference type="Google" id="ProtNLM"/>
    </source>
</evidence>
<name>A0A3N0F4P2_SINP1</name>
<dbReference type="Proteomes" id="UP000267469">
    <property type="component" value="Unassembled WGS sequence"/>
</dbReference>
<comment type="caution">
    <text evidence="1">The sequence shown here is derived from an EMBL/GenBank/DDBJ whole genome shotgun (WGS) entry which is preliminary data.</text>
</comment>
<reference evidence="1 2" key="1">
    <citation type="submission" date="2018-10" db="EMBL/GenBank/DDBJ databases">
        <title>Sinomicrobium pectinilyticum sp. nov., a pectinase-producing bacterium isolated from alkaline and saline soil, and emended description of the genus Sinomicrobium.</title>
        <authorList>
            <person name="Cheng B."/>
            <person name="Li C."/>
            <person name="Lai Q."/>
            <person name="Du M."/>
            <person name="Shao Z."/>
            <person name="Xu P."/>
            <person name="Yang C."/>
        </authorList>
    </citation>
    <scope>NUCLEOTIDE SEQUENCE [LARGE SCALE GENOMIC DNA]</scope>
    <source>
        <strain evidence="1 2">5DNS001</strain>
    </source>
</reference>
<evidence type="ECO:0000313" key="1">
    <source>
        <dbReference type="EMBL" id="RNL95094.1"/>
    </source>
</evidence>
<evidence type="ECO:0000313" key="2">
    <source>
        <dbReference type="Proteomes" id="UP000267469"/>
    </source>
</evidence>
<protein>
    <recommendedName>
        <fullName evidence="3">Bacteriocin</fullName>
    </recommendedName>
</protein>
<gene>
    <name evidence="1" type="ORF">ED312_00370</name>
</gene>
<organism evidence="1 2">
    <name type="scientific">Sinomicrobium pectinilyticum</name>
    <dbReference type="NCBI Taxonomy" id="1084421"/>
    <lineage>
        <taxon>Bacteria</taxon>
        <taxon>Pseudomonadati</taxon>
        <taxon>Bacteroidota</taxon>
        <taxon>Flavobacteriia</taxon>
        <taxon>Flavobacteriales</taxon>
        <taxon>Flavobacteriaceae</taxon>
        <taxon>Sinomicrobium</taxon>
    </lineage>
</organism>
<dbReference type="EMBL" id="RJTM01000002">
    <property type="protein sequence ID" value="RNL95094.1"/>
    <property type="molecule type" value="Genomic_DNA"/>
</dbReference>
<keyword evidence="2" id="KW-1185">Reference proteome</keyword>
<sequence>MKKHILNLGTPLNREQQRSITGGKKQCIVPVICNDPWGDCPPATCSEYGLQCAELECQLLPL</sequence>
<dbReference type="AlphaFoldDB" id="A0A3N0F4P2"/>
<proteinExistence type="predicted"/>
<dbReference type="OrthoDB" id="1190610at2"/>